<organism evidence="1 2">
    <name type="scientific">Laodelphax striatellus</name>
    <name type="common">Small brown planthopper</name>
    <name type="synonym">Delphax striatella</name>
    <dbReference type="NCBI Taxonomy" id="195883"/>
    <lineage>
        <taxon>Eukaryota</taxon>
        <taxon>Metazoa</taxon>
        <taxon>Ecdysozoa</taxon>
        <taxon>Arthropoda</taxon>
        <taxon>Hexapoda</taxon>
        <taxon>Insecta</taxon>
        <taxon>Pterygota</taxon>
        <taxon>Neoptera</taxon>
        <taxon>Paraneoptera</taxon>
        <taxon>Hemiptera</taxon>
        <taxon>Auchenorrhyncha</taxon>
        <taxon>Fulgoroidea</taxon>
        <taxon>Delphacidae</taxon>
        <taxon>Criomorphinae</taxon>
        <taxon>Laodelphax</taxon>
    </lineage>
</organism>
<evidence type="ECO:0000313" key="2">
    <source>
        <dbReference type="Proteomes" id="UP000291343"/>
    </source>
</evidence>
<dbReference type="EMBL" id="QKKF02004189">
    <property type="protein sequence ID" value="RZF47455.1"/>
    <property type="molecule type" value="Genomic_DNA"/>
</dbReference>
<reference evidence="1 2" key="1">
    <citation type="journal article" date="2017" name="Gigascience">
        <title>Genome sequence of the small brown planthopper, Laodelphax striatellus.</title>
        <authorList>
            <person name="Zhu J."/>
            <person name="Jiang F."/>
            <person name="Wang X."/>
            <person name="Yang P."/>
            <person name="Bao Y."/>
            <person name="Zhao W."/>
            <person name="Wang W."/>
            <person name="Lu H."/>
            <person name="Wang Q."/>
            <person name="Cui N."/>
            <person name="Li J."/>
            <person name="Chen X."/>
            <person name="Luo L."/>
            <person name="Yu J."/>
            <person name="Kang L."/>
            <person name="Cui F."/>
        </authorList>
    </citation>
    <scope>NUCLEOTIDE SEQUENCE [LARGE SCALE GENOMIC DNA]</scope>
    <source>
        <strain evidence="1">Lst14</strain>
    </source>
</reference>
<comment type="caution">
    <text evidence="1">The sequence shown here is derived from an EMBL/GenBank/DDBJ whole genome shotgun (WGS) entry which is preliminary data.</text>
</comment>
<dbReference type="Proteomes" id="UP000291343">
    <property type="component" value="Unassembled WGS sequence"/>
</dbReference>
<name>A0A482XMT9_LAOST</name>
<protein>
    <submittedName>
        <fullName evidence="1">Uncharacterized protein</fullName>
    </submittedName>
</protein>
<keyword evidence="2" id="KW-1185">Reference proteome</keyword>
<dbReference type="AlphaFoldDB" id="A0A482XMT9"/>
<sequence>MAGSMLGEARRTKMPIGNLLAGQCTLSQLRDGQLLILLLPTLVTRRGVREAELGGVSVKIEAVNHPVTAAIYRSNSELAESFISGLSRESRNDDISSFRWIEKQQLTDEAEKAGRKRKSLQDNGVFYQRLSFLQPHEYYEDKED</sequence>
<proteinExistence type="predicted"/>
<accession>A0A482XMT9</accession>
<gene>
    <name evidence="1" type="ORF">LSTR_LSTR007382</name>
</gene>
<dbReference type="InParanoid" id="A0A482XMT9"/>
<evidence type="ECO:0000313" key="1">
    <source>
        <dbReference type="EMBL" id="RZF47455.1"/>
    </source>
</evidence>